<evidence type="ECO:0000256" key="8">
    <source>
        <dbReference type="ARBA" id="ARBA00022771"/>
    </source>
</evidence>
<feature type="domain" description="Pex N-terminal" evidence="16">
    <location>
        <begin position="34"/>
        <end position="239"/>
    </location>
</feature>
<dbReference type="CDD" id="cd16451">
    <property type="entry name" value="mRING_PEX12"/>
    <property type="match status" value="1"/>
</dbReference>
<evidence type="ECO:0000256" key="7">
    <source>
        <dbReference type="ARBA" id="ARBA00022723"/>
    </source>
</evidence>
<dbReference type="GO" id="GO:0004842">
    <property type="term" value="F:ubiquitin-protein transferase activity"/>
    <property type="evidence" value="ECO:0007669"/>
    <property type="project" value="TreeGrafter"/>
</dbReference>
<evidence type="ECO:0000313" key="17">
    <source>
        <dbReference type="EMBL" id="CAF0707664.1"/>
    </source>
</evidence>
<evidence type="ECO:0000256" key="11">
    <source>
        <dbReference type="ARBA" id="ARBA00022989"/>
    </source>
</evidence>
<keyword evidence="5" id="KW-0813">Transport</keyword>
<dbReference type="PIRSF" id="PIRSF038074">
    <property type="entry name" value="Peroxisome_assembly_p12"/>
    <property type="match status" value="1"/>
</dbReference>
<protein>
    <recommendedName>
        <fullName evidence="4 15">Peroxisome assembly protein 12</fullName>
    </recommendedName>
    <alternativeName>
        <fullName evidence="14 15">Peroxin-12</fullName>
    </alternativeName>
</protein>
<dbReference type="Pfam" id="PF04757">
    <property type="entry name" value="Pex2_Pex12"/>
    <property type="match status" value="1"/>
</dbReference>
<evidence type="ECO:0000256" key="5">
    <source>
        <dbReference type="ARBA" id="ARBA00022448"/>
    </source>
</evidence>
<keyword evidence="7" id="KW-0479">Metal-binding</keyword>
<dbReference type="GO" id="GO:0006513">
    <property type="term" value="P:protein monoubiquitination"/>
    <property type="evidence" value="ECO:0007669"/>
    <property type="project" value="TreeGrafter"/>
</dbReference>
<accession>A0A813M1R5</accession>
<comment type="caution">
    <text evidence="17">The sequence shown here is derived from an EMBL/GenBank/DDBJ whole genome shotgun (WGS) entry which is preliminary data.</text>
</comment>
<dbReference type="PANTHER" id="PTHR12888:SF0">
    <property type="entry name" value="PEROXISOME ASSEMBLY PROTEIN 12"/>
    <property type="match status" value="1"/>
</dbReference>
<reference evidence="17" key="1">
    <citation type="submission" date="2021-02" db="EMBL/GenBank/DDBJ databases">
        <authorList>
            <person name="Nowell W R."/>
        </authorList>
    </citation>
    <scope>NUCLEOTIDE SEQUENCE</scope>
    <source>
        <strain evidence="17">Ploen Becks lab</strain>
    </source>
</reference>
<gene>
    <name evidence="17" type="ORF">OXX778_LOCUS512</name>
</gene>
<dbReference type="Gene3D" id="3.30.40.10">
    <property type="entry name" value="Zinc/RING finger domain, C3HC4 (zinc finger)"/>
    <property type="match status" value="1"/>
</dbReference>
<dbReference type="GO" id="GO:0008270">
    <property type="term" value="F:zinc ion binding"/>
    <property type="evidence" value="ECO:0007669"/>
    <property type="project" value="UniProtKB-KW"/>
</dbReference>
<evidence type="ECO:0000256" key="15">
    <source>
        <dbReference type="PIRNR" id="PIRNR038074"/>
    </source>
</evidence>
<dbReference type="InterPro" id="IPR017375">
    <property type="entry name" value="PEX12"/>
</dbReference>
<evidence type="ECO:0000256" key="1">
    <source>
        <dbReference type="ARBA" id="ARBA00004585"/>
    </source>
</evidence>
<keyword evidence="6" id="KW-0812">Transmembrane</keyword>
<keyword evidence="11" id="KW-1133">Transmembrane helix</keyword>
<keyword evidence="10" id="KW-0653">Protein transport</keyword>
<sequence>MSSSQNVDYASILSKEGQSNTILRPSIFDIIAQENMHSLFRLSFNHFLKWISVKSLLLQKLKKYSDEIYLLLHSAMEFLYLKTYDGLFSEHFYNLKRDCLNNKKRVLSILLSIIIPYLKAKLDNFYEELEKNLDTQVESSTSNQDSKIFKLLSLIKKLILKYYPYFHLIWSTIFWLYRFRFMIKSSDFHSPLLSLIGVKLIYDINQKNERPNSVLKTLLSTFNNCLSNTLYFIQFLKWYQDYRDNQTYSNEIDLFTMPLKNGEIDDDGDDNLVPPPILPEKISQNKFFKNLNNQSLCPLCTKKRSNDCVLGVSGFVFCYPCIFKFIRAHNRCPLTNYPCTTKDIIRIYNSE</sequence>
<evidence type="ECO:0000256" key="6">
    <source>
        <dbReference type="ARBA" id="ARBA00022692"/>
    </source>
</evidence>
<name>A0A813M1R5_9BILA</name>
<evidence type="ECO:0000256" key="14">
    <source>
        <dbReference type="ARBA" id="ARBA00029692"/>
    </source>
</evidence>
<keyword evidence="18" id="KW-1185">Reference proteome</keyword>
<comment type="similarity">
    <text evidence="3 15">Belongs to the pex2/pex10/pex12 family.</text>
</comment>
<dbReference type="PANTHER" id="PTHR12888">
    <property type="entry name" value="PEROXISOME ASSEMBLY PROTEIN 12 PEROXIN-12"/>
    <property type="match status" value="1"/>
</dbReference>
<dbReference type="AlphaFoldDB" id="A0A813M1R5"/>
<dbReference type="InterPro" id="IPR006845">
    <property type="entry name" value="Pex_N"/>
</dbReference>
<evidence type="ECO:0000256" key="4">
    <source>
        <dbReference type="ARBA" id="ARBA00018980"/>
    </source>
</evidence>
<comment type="function">
    <text evidence="15">Component of a retrotranslocation channel required for peroxisome organization by mediating export of the PEX5 receptor from peroxisomes to the cytosol, thereby promoting PEX5 recycling.</text>
</comment>
<evidence type="ECO:0000256" key="10">
    <source>
        <dbReference type="ARBA" id="ARBA00022927"/>
    </source>
</evidence>
<keyword evidence="12 15" id="KW-0472">Membrane</keyword>
<dbReference type="InterPro" id="IPR013083">
    <property type="entry name" value="Znf_RING/FYVE/PHD"/>
</dbReference>
<dbReference type="EMBL" id="CAJNOC010000026">
    <property type="protein sequence ID" value="CAF0707664.1"/>
    <property type="molecule type" value="Genomic_DNA"/>
</dbReference>
<comment type="pathway">
    <text evidence="2">Protein modification; protein ubiquitination.</text>
</comment>
<evidence type="ECO:0000256" key="9">
    <source>
        <dbReference type="ARBA" id="ARBA00022833"/>
    </source>
</evidence>
<comment type="subcellular location">
    <subcellularLocation>
        <location evidence="1">Peroxisome membrane</location>
        <topology evidence="1">Multi-pass membrane protein</topology>
    </subcellularLocation>
</comment>
<organism evidence="17 18">
    <name type="scientific">Brachionus calyciflorus</name>
    <dbReference type="NCBI Taxonomy" id="104777"/>
    <lineage>
        <taxon>Eukaryota</taxon>
        <taxon>Metazoa</taxon>
        <taxon>Spiralia</taxon>
        <taxon>Gnathifera</taxon>
        <taxon>Rotifera</taxon>
        <taxon>Eurotatoria</taxon>
        <taxon>Monogononta</taxon>
        <taxon>Pseudotrocha</taxon>
        <taxon>Ploima</taxon>
        <taxon>Brachionidae</taxon>
        <taxon>Brachionus</taxon>
    </lineage>
</organism>
<evidence type="ECO:0000256" key="13">
    <source>
        <dbReference type="ARBA" id="ARBA00023140"/>
    </source>
</evidence>
<dbReference type="SUPFAM" id="SSF57850">
    <property type="entry name" value="RING/U-box"/>
    <property type="match status" value="1"/>
</dbReference>
<evidence type="ECO:0000256" key="12">
    <source>
        <dbReference type="ARBA" id="ARBA00023136"/>
    </source>
</evidence>
<evidence type="ECO:0000256" key="3">
    <source>
        <dbReference type="ARBA" id="ARBA00008704"/>
    </source>
</evidence>
<keyword evidence="8" id="KW-0863">Zinc-finger</keyword>
<evidence type="ECO:0000259" key="16">
    <source>
        <dbReference type="Pfam" id="PF04757"/>
    </source>
</evidence>
<evidence type="ECO:0000256" key="2">
    <source>
        <dbReference type="ARBA" id="ARBA00004906"/>
    </source>
</evidence>
<evidence type="ECO:0000313" key="18">
    <source>
        <dbReference type="Proteomes" id="UP000663879"/>
    </source>
</evidence>
<keyword evidence="13 15" id="KW-0576">Peroxisome</keyword>
<dbReference type="GO" id="GO:1990429">
    <property type="term" value="C:peroxisomal importomer complex"/>
    <property type="evidence" value="ECO:0007669"/>
    <property type="project" value="TreeGrafter"/>
</dbReference>
<dbReference type="GO" id="GO:0016558">
    <property type="term" value="P:protein import into peroxisome matrix"/>
    <property type="evidence" value="ECO:0007669"/>
    <property type="project" value="UniProtKB-UniRule"/>
</dbReference>
<keyword evidence="9" id="KW-0862">Zinc</keyword>
<dbReference type="Proteomes" id="UP000663879">
    <property type="component" value="Unassembled WGS sequence"/>
</dbReference>
<dbReference type="GO" id="GO:0005778">
    <property type="term" value="C:peroxisomal membrane"/>
    <property type="evidence" value="ECO:0007669"/>
    <property type="project" value="UniProtKB-SubCell"/>
</dbReference>
<dbReference type="OrthoDB" id="107372at2759"/>
<proteinExistence type="inferred from homology"/>